<comment type="similarity">
    <text evidence="1 6">Belongs to the cytochrome P450 family.</text>
</comment>
<dbReference type="Gene3D" id="1.10.630.10">
    <property type="entry name" value="Cytochrome P450"/>
    <property type="match status" value="1"/>
</dbReference>
<organism evidence="7 8">
    <name type="scientific">Strongyloides venezuelensis</name>
    <name type="common">Threadworm</name>
    <dbReference type="NCBI Taxonomy" id="75913"/>
    <lineage>
        <taxon>Eukaryota</taxon>
        <taxon>Metazoa</taxon>
        <taxon>Ecdysozoa</taxon>
        <taxon>Nematoda</taxon>
        <taxon>Chromadorea</taxon>
        <taxon>Rhabditida</taxon>
        <taxon>Tylenchina</taxon>
        <taxon>Panagrolaimomorpha</taxon>
        <taxon>Strongyloidoidea</taxon>
        <taxon>Strongyloididae</taxon>
        <taxon>Strongyloides</taxon>
    </lineage>
</organism>
<evidence type="ECO:0000313" key="7">
    <source>
        <dbReference type="Proteomes" id="UP000035680"/>
    </source>
</evidence>
<evidence type="ECO:0000256" key="6">
    <source>
        <dbReference type="RuleBase" id="RU000461"/>
    </source>
</evidence>
<protein>
    <submittedName>
        <fullName evidence="8">Cytochrome P450 18a1 (inferred by orthology to a D. melanogaster protein)</fullName>
    </submittedName>
</protein>
<keyword evidence="6" id="KW-0560">Oxidoreductase</keyword>
<dbReference type="InterPro" id="IPR036396">
    <property type="entry name" value="Cyt_P450_sf"/>
</dbReference>
<sequence length="143" mass="16465">MPFMNAFVAEGQRYANIIGFAPPHRCTKDTVVNGYLIPNNTIIQPFYWGANMDEKYFKDPFTFNPNRFIDSEGNFKVEHEHMSFGKGKRICAGKSLADAELFLFFTSFLQKYKFSHPYGPVDLTSDTAIAFIPKPFKCKIEKR</sequence>
<dbReference type="GO" id="GO:0016712">
    <property type="term" value="F:oxidoreductase activity, acting on paired donors, with incorporation or reduction of molecular oxygen, reduced flavin or flavoprotein as one donor, and incorporation of one atom of oxygen"/>
    <property type="evidence" value="ECO:0007669"/>
    <property type="project" value="TreeGrafter"/>
</dbReference>
<dbReference type="WBParaSite" id="SVE_0236100.1">
    <property type="protein sequence ID" value="SVE_0236100.1"/>
    <property type="gene ID" value="SVE_0236100"/>
</dbReference>
<dbReference type="InterPro" id="IPR050182">
    <property type="entry name" value="Cytochrome_P450_fam2"/>
</dbReference>
<reference evidence="8" key="2">
    <citation type="submission" date="2015-08" db="UniProtKB">
        <authorList>
            <consortium name="WormBaseParasite"/>
        </authorList>
    </citation>
    <scope>IDENTIFICATION</scope>
</reference>
<keyword evidence="5 6" id="KW-0349">Heme</keyword>
<dbReference type="GO" id="GO:0006805">
    <property type="term" value="P:xenobiotic metabolic process"/>
    <property type="evidence" value="ECO:0007669"/>
    <property type="project" value="TreeGrafter"/>
</dbReference>
<dbReference type="GO" id="GO:0005506">
    <property type="term" value="F:iron ion binding"/>
    <property type="evidence" value="ECO:0007669"/>
    <property type="project" value="InterPro"/>
</dbReference>
<dbReference type="STRING" id="75913.A0A0K0F0P5"/>
<keyword evidence="4 6" id="KW-0503">Monooxygenase</keyword>
<keyword evidence="7" id="KW-1185">Reference proteome</keyword>
<dbReference type="AlphaFoldDB" id="A0A0K0F0P5"/>
<evidence type="ECO:0000256" key="1">
    <source>
        <dbReference type="ARBA" id="ARBA00010617"/>
    </source>
</evidence>
<keyword evidence="2 5" id="KW-0479">Metal-binding</keyword>
<dbReference type="Pfam" id="PF00067">
    <property type="entry name" value="p450"/>
    <property type="match status" value="1"/>
</dbReference>
<evidence type="ECO:0000256" key="4">
    <source>
        <dbReference type="ARBA" id="ARBA00023033"/>
    </source>
</evidence>
<accession>A0A0K0F0P5</accession>
<evidence type="ECO:0000313" key="8">
    <source>
        <dbReference type="WBParaSite" id="SVE_0236100.1"/>
    </source>
</evidence>
<dbReference type="GO" id="GO:0005737">
    <property type="term" value="C:cytoplasm"/>
    <property type="evidence" value="ECO:0007669"/>
    <property type="project" value="TreeGrafter"/>
</dbReference>
<comment type="cofactor">
    <cofactor evidence="5">
        <name>heme</name>
        <dbReference type="ChEBI" id="CHEBI:30413"/>
    </cofactor>
</comment>
<dbReference type="PANTHER" id="PTHR24300:SF375">
    <property type="entry name" value="CYTOCHROME P450 FAMILY"/>
    <property type="match status" value="1"/>
</dbReference>
<keyword evidence="3 5" id="KW-0408">Iron</keyword>
<dbReference type="SUPFAM" id="SSF48264">
    <property type="entry name" value="Cytochrome P450"/>
    <property type="match status" value="1"/>
</dbReference>
<dbReference type="PANTHER" id="PTHR24300">
    <property type="entry name" value="CYTOCHROME P450 508A4-RELATED"/>
    <property type="match status" value="1"/>
</dbReference>
<reference evidence="7" key="1">
    <citation type="submission" date="2014-07" db="EMBL/GenBank/DDBJ databases">
        <authorList>
            <person name="Martin A.A"/>
            <person name="De Silva N."/>
        </authorList>
    </citation>
    <scope>NUCLEOTIDE SEQUENCE</scope>
</reference>
<evidence type="ECO:0000256" key="5">
    <source>
        <dbReference type="PIRSR" id="PIRSR602401-1"/>
    </source>
</evidence>
<dbReference type="InterPro" id="IPR001128">
    <property type="entry name" value="Cyt_P450"/>
</dbReference>
<dbReference type="GO" id="GO:0006082">
    <property type="term" value="P:organic acid metabolic process"/>
    <property type="evidence" value="ECO:0007669"/>
    <property type="project" value="TreeGrafter"/>
</dbReference>
<dbReference type="InterPro" id="IPR017972">
    <property type="entry name" value="Cyt_P450_CS"/>
</dbReference>
<dbReference type="PROSITE" id="PS00086">
    <property type="entry name" value="CYTOCHROME_P450"/>
    <property type="match status" value="1"/>
</dbReference>
<dbReference type="InterPro" id="IPR002401">
    <property type="entry name" value="Cyt_P450_E_grp-I"/>
</dbReference>
<proteinExistence type="inferred from homology"/>
<evidence type="ECO:0000256" key="2">
    <source>
        <dbReference type="ARBA" id="ARBA00022723"/>
    </source>
</evidence>
<dbReference type="PRINTS" id="PR00463">
    <property type="entry name" value="EP450I"/>
</dbReference>
<evidence type="ECO:0000256" key="3">
    <source>
        <dbReference type="ARBA" id="ARBA00023004"/>
    </source>
</evidence>
<dbReference type="Proteomes" id="UP000035680">
    <property type="component" value="Unassembled WGS sequence"/>
</dbReference>
<dbReference type="GO" id="GO:0020037">
    <property type="term" value="F:heme binding"/>
    <property type="evidence" value="ECO:0007669"/>
    <property type="project" value="InterPro"/>
</dbReference>
<feature type="binding site" description="axial binding residue" evidence="5">
    <location>
        <position position="91"/>
    </location>
    <ligand>
        <name>heme</name>
        <dbReference type="ChEBI" id="CHEBI:30413"/>
    </ligand>
    <ligandPart>
        <name>Fe</name>
        <dbReference type="ChEBI" id="CHEBI:18248"/>
    </ligandPart>
</feature>
<name>A0A0K0F0P5_STRVS</name>